<reference evidence="1" key="1">
    <citation type="submission" date="2023-07" db="EMBL/GenBank/DDBJ databases">
        <title>Black Yeasts Isolated from many extreme environments.</title>
        <authorList>
            <person name="Coleine C."/>
            <person name="Stajich J.E."/>
            <person name="Selbmann L."/>
        </authorList>
    </citation>
    <scope>NUCLEOTIDE SEQUENCE</scope>
    <source>
        <strain evidence="1">CCFEE 5714</strain>
    </source>
</reference>
<evidence type="ECO:0000313" key="1">
    <source>
        <dbReference type="EMBL" id="KAK3697056.1"/>
    </source>
</evidence>
<organism evidence="1 2">
    <name type="scientific">Vermiconidia calcicola</name>
    <dbReference type="NCBI Taxonomy" id="1690605"/>
    <lineage>
        <taxon>Eukaryota</taxon>
        <taxon>Fungi</taxon>
        <taxon>Dikarya</taxon>
        <taxon>Ascomycota</taxon>
        <taxon>Pezizomycotina</taxon>
        <taxon>Dothideomycetes</taxon>
        <taxon>Dothideomycetidae</taxon>
        <taxon>Mycosphaerellales</taxon>
        <taxon>Extremaceae</taxon>
        <taxon>Vermiconidia</taxon>
    </lineage>
</organism>
<accession>A0ACC3MKW3</accession>
<dbReference type="Proteomes" id="UP001281147">
    <property type="component" value="Unassembled WGS sequence"/>
</dbReference>
<proteinExistence type="predicted"/>
<sequence>MLGLLLSPTFLCFLGFAYTLCLFNYRILFCRISHIPVPRLAATTYLHQFYYDGQPHKGQFFLQCERLHARYGPIIRLWPDEVHVNDMAFYNELYTNDIRRHRNKSDLWFWFAGVDTFIGRSVFATLEPDLHRVRRAGFAQYFSWGKVMELQPRIADKAEWLRENVMEWAGGDELLNLTNAMGALTLDAHWMLSGSKLSAVLKRFDKQVHECTRSAFDDALTEGRSKKNNEKRVTVMRDMVGPDGHLPAEERTFARIKNEASNFVDAGIETTGRTLAVTFYHILANPSIHSNLIDELRTVMSFPRSPTPSRSTLEKLPYLTAIITEGLRISHATPGRLARTCPDEDLEFHGFQIPRGPTISQSNYLLHTDAAVFPDPHTFRPERHLAPGAAELQKKMVVWERRVDVRGHEFGLGGARPYDRPHDLGSGYAA</sequence>
<name>A0ACC3MKW3_9PEZI</name>
<gene>
    <name evidence="1" type="ORF">LTR37_017654</name>
</gene>
<protein>
    <submittedName>
        <fullName evidence="1">Uncharacterized protein</fullName>
    </submittedName>
</protein>
<evidence type="ECO:0000313" key="2">
    <source>
        <dbReference type="Proteomes" id="UP001281147"/>
    </source>
</evidence>
<keyword evidence="2" id="KW-1185">Reference proteome</keyword>
<comment type="caution">
    <text evidence="1">The sequence shown here is derived from an EMBL/GenBank/DDBJ whole genome shotgun (WGS) entry which is preliminary data.</text>
</comment>
<dbReference type="EMBL" id="JAUTXU010000232">
    <property type="protein sequence ID" value="KAK3697056.1"/>
    <property type="molecule type" value="Genomic_DNA"/>
</dbReference>